<name>A0A1Y2LY24_EPING</name>
<keyword evidence="2" id="KW-1185">Reference proteome</keyword>
<dbReference type="Proteomes" id="UP000193240">
    <property type="component" value="Unassembled WGS sequence"/>
</dbReference>
<sequence length="254" mass="28958">MGNSAVSKASLSRKVNVCLHPWSRTRFEMIALNKIPGRVGELMNTSSRVKGLIIEDVRVAYSDLYFDLSKAGVDLSEHAEDLTSQIEQFKHQLYYNPSGFDAMEVAAKQLIALETIERDPGSTRIQRARGFNHQLSGNAYVDPQARYEETWQCKIQELIEKDTWESRSKYFLAVPQQDTIHATRYMFCKVVGSVLQTRHPRTKQLTVGICSPVPCFFNSVATAALYSNSTHFVRYLEWPTNNRLQNLELPYASL</sequence>
<evidence type="ECO:0000313" key="1">
    <source>
        <dbReference type="EMBL" id="OSS48804.1"/>
    </source>
</evidence>
<dbReference type="AlphaFoldDB" id="A0A1Y2LY24"/>
<protein>
    <submittedName>
        <fullName evidence="1">Uncharacterized protein</fullName>
    </submittedName>
</protein>
<proteinExistence type="predicted"/>
<dbReference type="EMBL" id="KZ107845">
    <property type="protein sequence ID" value="OSS48804.1"/>
    <property type="molecule type" value="Genomic_DNA"/>
</dbReference>
<gene>
    <name evidence="1" type="ORF">B5807_06942</name>
</gene>
<evidence type="ECO:0000313" key="2">
    <source>
        <dbReference type="Proteomes" id="UP000193240"/>
    </source>
</evidence>
<dbReference type="InParanoid" id="A0A1Y2LY24"/>
<accession>A0A1Y2LY24</accession>
<reference evidence="1 2" key="1">
    <citation type="journal article" date="2017" name="Genome Announc.">
        <title>Genome sequence of the saprophytic ascomycete Epicoccum nigrum ICMP 19927 strain isolated from New Zealand.</title>
        <authorList>
            <person name="Fokin M."/>
            <person name="Fleetwood D."/>
            <person name="Weir B.S."/>
            <person name="Villas-Boas S.G."/>
        </authorList>
    </citation>
    <scope>NUCLEOTIDE SEQUENCE [LARGE SCALE GENOMIC DNA]</scope>
    <source>
        <strain evidence="1 2">ICMP 19927</strain>
    </source>
</reference>
<organism evidence="1 2">
    <name type="scientific">Epicoccum nigrum</name>
    <name type="common">Soil fungus</name>
    <name type="synonym">Epicoccum purpurascens</name>
    <dbReference type="NCBI Taxonomy" id="105696"/>
    <lineage>
        <taxon>Eukaryota</taxon>
        <taxon>Fungi</taxon>
        <taxon>Dikarya</taxon>
        <taxon>Ascomycota</taxon>
        <taxon>Pezizomycotina</taxon>
        <taxon>Dothideomycetes</taxon>
        <taxon>Pleosporomycetidae</taxon>
        <taxon>Pleosporales</taxon>
        <taxon>Pleosporineae</taxon>
        <taxon>Didymellaceae</taxon>
        <taxon>Epicoccum</taxon>
    </lineage>
</organism>